<evidence type="ECO:0000256" key="3">
    <source>
        <dbReference type="ARBA" id="ARBA00022692"/>
    </source>
</evidence>
<dbReference type="InterPro" id="IPR053896">
    <property type="entry name" value="BTN3A2-like_Ig-C"/>
</dbReference>
<reference evidence="14" key="1">
    <citation type="submission" date="2025-08" db="UniProtKB">
        <authorList>
            <consortium name="Ensembl"/>
        </authorList>
    </citation>
    <scope>IDENTIFICATION</scope>
</reference>
<dbReference type="InterPro" id="IPR036179">
    <property type="entry name" value="Ig-like_dom_sf"/>
</dbReference>
<organism evidence="14 15">
    <name type="scientific">Neogobius melanostomus</name>
    <name type="common">round goby</name>
    <dbReference type="NCBI Taxonomy" id="47308"/>
    <lineage>
        <taxon>Eukaryota</taxon>
        <taxon>Metazoa</taxon>
        <taxon>Chordata</taxon>
        <taxon>Craniata</taxon>
        <taxon>Vertebrata</taxon>
        <taxon>Euteleostomi</taxon>
        <taxon>Actinopterygii</taxon>
        <taxon>Neopterygii</taxon>
        <taxon>Teleostei</taxon>
        <taxon>Neoteleostei</taxon>
        <taxon>Acanthomorphata</taxon>
        <taxon>Gobiaria</taxon>
        <taxon>Gobiiformes</taxon>
        <taxon>Gobioidei</taxon>
        <taxon>Gobiidae</taxon>
        <taxon>Benthophilinae</taxon>
        <taxon>Neogobiini</taxon>
        <taxon>Neogobius</taxon>
    </lineage>
</organism>
<evidence type="ECO:0000256" key="5">
    <source>
        <dbReference type="ARBA" id="ARBA00022989"/>
    </source>
</evidence>
<dbReference type="InterPro" id="IPR007110">
    <property type="entry name" value="Ig-like_dom"/>
</dbReference>
<dbReference type="InterPro" id="IPR013106">
    <property type="entry name" value="Ig_V-set"/>
</dbReference>
<feature type="transmembrane region" description="Helical" evidence="11">
    <location>
        <begin position="246"/>
        <end position="271"/>
    </location>
</feature>
<dbReference type="Ensembl" id="ENSNMLT00000009567.1">
    <property type="protein sequence ID" value="ENSNMLP00000008423.1"/>
    <property type="gene ID" value="ENSNMLG00000005969.1"/>
</dbReference>
<evidence type="ECO:0000256" key="7">
    <source>
        <dbReference type="ARBA" id="ARBA00023157"/>
    </source>
</evidence>
<reference evidence="14" key="2">
    <citation type="submission" date="2025-09" db="UniProtKB">
        <authorList>
            <consortium name="Ensembl"/>
        </authorList>
    </citation>
    <scope>IDENTIFICATION</scope>
</reference>
<keyword evidence="15" id="KW-1185">Reference proteome</keyword>
<keyword evidence="7" id="KW-1015">Disulfide bond</keyword>
<keyword evidence="9" id="KW-0325">Glycoprotein</keyword>
<dbReference type="FunFam" id="2.60.40.10:FF:000142">
    <property type="entry name" value="V-set domain-containing T-cell activation inhibitor 1"/>
    <property type="match status" value="1"/>
</dbReference>
<accession>A0A8C6SLA1</accession>
<evidence type="ECO:0000256" key="8">
    <source>
        <dbReference type="ARBA" id="ARBA00023170"/>
    </source>
</evidence>
<keyword evidence="2" id="KW-1003">Cell membrane</keyword>
<comment type="subcellular location">
    <subcellularLocation>
        <location evidence="1">Cell membrane</location>
        <topology evidence="1">Single-pass type I membrane protein</topology>
    </subcellularLocation>
</comment>
<dbReference type="PROSITE" id="PS50835">
    <property type="entry name" value="IG_LIKE"/>
    <property type="match status" value="2"/>
</dbReference>
<evidence type="ECO:0000256" key="12">
    <source>
        <dbReference type="SAM" id="SignalP"/>
    </source>
</evidence>
<dbReference type="InterPro" id="IPR003598">
    <property type="entry name" value="Ig_sub2"/>
</dbReference>
<proteinExistence type="predicted"/>
<dbReference type="GO" id="GO:0042102">
    <property type="term" value="P:positive regulation of T cell proliferation"/>
    <property type="evidence" value="ECO:0007669"/>
    <property type="project" value="TreeGrafter"/>
</dbReference>
<keyword evidence="6 11" id="KW-0472">Membrane</keyword>
<dbReference type="InterPro" id="IPR003599">
    <property type="entry name" value="Ig_sub"/>
</dbReference>
<dbReference type="SMART" id="SM00409">
    <property type="entry name" value="IG"/>
    <property type="match status" value="2"/>
</dbReference>
<evidence type="ECO:0000256" key="10">
    <source>
        <dbReference type="ARBA" id="ARBA00023319"/>
    </source>
</evidence>
<evidence type="ECO:0000256" key="11">
    <source>
        <dbReference type="SAM" id="Phobius"/>
    </source>
</evidence>
<evidence type="ECO:0000256" key="1">
    <source>
        <dbReference type="ARBA" id="ARBA00004251"/>
    </source>
</evidence>
<dbReference type="GO" id="GO:0042130">
    <property type="term" value="P:negative regulation of T cell proliferation"/>
    <property type="evidence" value="ECO:0007669"/>
    <property type="project" value="TreeGrafter"/>
</dbReference>
<protein>
    <recommendedName>
        <fullName evidence="13">Ig-like domain-containing protein</fullName>
    </recommendedName>
</protein>
<keyword evidence="5 11" id="KW-1133">Transmembrane helix</keyword>
<sequence>MMWLFSLFCLVLLTCCVSKDVKVSCVFRESCVLPCPFTPGTSPLIHWTKEPEDIPVHNYYKNQHQLHFQHESYRDRTTLSDQGIRTGDASLQLHKVNVSDEGKYECYVSTVKPDNVKQSSVNLKVYAPVLEVSLEQQEQQLLCRSEGIYPEPSVVWTPSTEHNTRVTKSEQGLFSVVSSVTLSDSEDKYICNVSTAHSWRRAVLKVKELTYELDIWSSDQDGLYTCLKQTDTESVILRLQVKPQHFTLVEVVCVVLVLFLVILILLVSFFIHHRHKDKRSIDNLKKQLIKKQNMYNELKR</sequence>
<feature type="domain" description="Ig-like" evidence="13">
    <location>
        <begin position="1"/>
        <end position="122"/>
    </location>
</feature>
<dbReference type="InterPro" id="IPR013783">
    <property type="entry name" value="Ig-like_fold"/>
</dbReference>
<evidence type="ECO:0000256" key="9">
    <source>
        <dbReference type="ARBA" id="ARBA00023180"/>
    </source>
</evidence>
<dbReference type="GO" id="GO:0071222">
    <property type="term" value="P:cellular response to lipopolysaccharide"/>
    <property type="evidence" value="ECO:0007669"/>
    <property type="project" value="TreeGrafter"/>
</dbReference>
<evidence type="ECO:0000313" key="15">
    <source>
        <dbReference type="Proteomes" id="UP000694523"/>
    </source>
</evidence>
<dbReference type="GO" id="GO:0009897">
    <property type="term" value="C:external side of plasma membrane"/>
    <property type="evidence" value="ECO:0007669"/>
    <property type="project" value="TreeGrafter"/>
</dbReference>
<dbReference type="Proteomes" id="UP000694523">
    <property type="component" value="Unplaced"/>
</dbReference>
<evidence type="ECO:0000256" key="2">
    <source>
        <dbReference type="ARBA" id="ARBA00022475"/>
    </source>
</evidence>
<evidence type="ECO:0000313" key="14">
    <source>
        <dbReference type="Ensembl" id="ENSNMLP00000008423.1"/>
    </source>
</evidence>
<keyword evidence="10" id="KW-0393">Immunoglobulin domain</keyword>
<keyword evidence="3 11" id="KW-0812">Transmembrane</keyword>
<dbReference type="Pfam" id="PF07686">
    <property type="entry name" value="V-set"/>
    <property type="match status" value="1"/>
</dbReference>
<evidence type="ECO:0000256" key="4">
    <source>
        <dbReference type="ARBA" id="ARBA00022729"/>
    </source>
</evidence>
<evidence type="ECO:0000256" key="6">
    <source>
        <dbReference type="ARBA" id="ARBA00023136"/>
    </source>
</evidence>
<dbReference type="GO" id="GO:0007166">
    <property type="term" value="P:cell surface receptor signaling pathway"/>
    <property type="evidence" value="ECO:0007669"/>
    <property type="project" value="TreeGrafter"/>
</dbReference>
<dbReference type="PANTHER" id="PTHR25466:SF14">
    <property type="entry name" value="BUTYROPHILIN SUBFAMILY 2 MEMBER A2-LIKE-RELATED"/>
    <property type="match status" value="1"/>
</dbReference>
<dbReference type="Gene3D" id="2.60.40.10">
    <property type="entry name" value="Immunoglobulins"/>
    <property type="match status" value="2"/>
</dbReference>
<dbReference type="Pfam" id="PF22705">
    <property type="entry name" value="C2-set_3"/>
    <property type="match status" value="1"/>
</dbReference>
<feature type="domain" description="Ig-like" evidence="13">
    <location>
        <begin position="128"/>
        <end position="210"/>
    </location>
</feature>
<keyword evidence="4 12" id="KW-0732">Signal</keyword>
<keyword evidence="8" id="KW-0675">Receptor</keyword>
<name>A0A8C6SLA1_9GOBI</name>
<dbReference type="SMART" id="SM00406">
    <property type="entry name" value="IGv"/>
    <property type="match status" value="1"/>
</dbReference>
<dbReference type="SMART" id="SM00408">
    <property type="entry name" value="IGc2"/>
    <property type="match status" value="1"/>
</dbReference>
<dbReference type="GO" id="GO:0031295">
    <property type="term" value="P:T cell costimulation"/>
    <property type="evidence" value="ECO:0007669"/>
    <property type="project" value="TreeGrafter"/>
</dbReference>
<dbReference type="PANTHER" id="PTHR25466">
    <property type="entry name" value="T-LYMPHOCYTE ACTIVATION ANTIGEN"/>
    <property type="match status" value="1"/>
</dbReference>
<dbReference type="InterPro" id="IPR051713">
    <property type="entry name" value="T-cell_Activation_Regulation"/>
</dbReference>
<dbReference type="AlphaFoldDB" id="A0A8C6SLA1"/>
<evidence type="ECO:0000259" key="13">
    <source>
        <dbReference type="PROSITE" id="PS50835"/>
    </source>
</evidence>
<dbReference type="SUPFAM" id="SSF48726">
    <property type="entry name" value="Immunoglobulin"/>
    <property type="match status" value="2"/>
</dbReference>
<dbReference type="GO" id="GO:0006955">
    <property type="term" value="P:immune response"/>
    <property type="evidence" value="ECO:0007669"/>
    <property type="project" value="TreeGrafter"/>
</dbReference>
<feature type="signal peptide" evidence="12">
    <location>
        <begin position="1"/>
        <end position="18"/>
    </location>
</feature>
<feature type="chain" id="PRO_5034744838" description="Ig-like domain-containing protein" evidence="12">
    <location>
        <begin position="19"/>
        <end position="300"/>
    </location>
</feature>